<evidence type="ECO:0000313" key="2">
    <source>
        <dbReference type="EMBL" id="KAK8835064.1"/>
    </source>
</evidence>
<evidence type="ECO:0000259" key="1">
    <source>
        <dbReference type="Pfam" id="PF17906"/>
    </source>
</evidence>
<protein>
    <recommendedName>
        <fullName evidence="1">Mos1 transposase HTH domain-containing protein</fullName>
    </recommendedName>
</protein>
<dbReference type="Pfam" id="PF17906">
    <property type="entry name" value="HTH_48"/>
    <property type="match status" value="1"/>
</dbReference>
<keyword evidence="4" id="KW-1185">Reference proteome</keyword>
<dbReference type="EMBL" id="JAPFFF010000006">
    <property type="protein sequence ID" value="KAK8888463.1"/>
    <property type="molecule type" value="Genomic_DNA"/>
</dbReference>
<proteinExistence type="predicted"/>
<gene>
    <name evidence="2" type="ORF">M9Y10_019404</name>
    <name evidence="3" type="ORF">M9Y10_039541</name>
</gene>
<dbReference type="InterPro" id="IPR041426">
    <property type="entry name" value="Mos1_HTH"/>
</dbReference>
<dbReference type="Proteomes" id="UP001470230">
    <property type="component" value="Unassembled WGS sequence"/>
</dbReference>
<sequence length="112" mass="13243">MEIDLQSIVLYLKMKGKTASEITIYINETFKEDKIKYSTVTKYIRNQILAQKDEPMQKNDVNPPRFYLTDIVLKTLKDFPFFSIRQIAEHTNIPGATVYRILKLDLKYKVKH</sequence>
<accession>A0ABR2KC61</accession>
<evidence type="ECO:0000313" key="4">
    <source>
        <dbReference type="Proteomes" id="UP001470230"/>
    </source>
</evidence>
<dbReference type="EMBL" id="JAPFFF010000244">
    <property type="protein sequence ID" value="KAK8835064.1"/>
    <property type="molecule type" value="Genomic_DNA"/>
</dbReference>
<organism evidence="3 4">
    <name type="scientific">Tritrichomonas musculus</name>
    <dbReference type="NCBI Taxonomy" id="1915356"/>
    <lineage>
        <taxon>Eukaryota</taxon>
        <taxon>Metamonada</taxon>
        <taxon>Parabasalia</taxon>
        <taxon>Tritrichomonadida</taxon>
        <taxon>Tritrichomonadidae</taxon>
        <taxon>Tritrichomonas</taxon>
    </lineage>
</organism>
<evidence type="ECO:0000313" key="3">
    <source>
        <dbReference type="EMBL" id="KAK8888463.1"/>
    </source>
</evidence>
<feature type="domain" description="Mos1 transposase HTH" evidence="1">
    <location>
        <begin position="4"/>
        <end position="43"/>
    </location>
</feature>
<name>A0ABR2KC61_9EUKA</name>
<reference evidence="3 4" key="1">
    <citation type="submission" date="2024-04" db="EMBL/GenBank/DDBJ databases">
        <title>Tritrichomonas musculus Genome.</title>
        <authorList>
            <person name="Alves-Ferreira E."/>
            <person name="Grigg M."/>
            <person name="Lorenzi H."/>
            <person name="Galac M."/>
        </authorList>
    </citation>
    <scope>NUCLEOTIDE SEQUENCE [LARGE SCALE GENOMIC DNA]</scope>
    <source>
        <strain evidence="3 4">EAF2021</strain>
    </source>
</reference>
<comment type="caution">
    <text evidence="3">The sequence shown here is derived from an EMBL/GenBank/DDBJ whole genome shotgun (WGS) entry which is preliminary data.</text>
</comment>